<dbReference type="InterPro" id="IPR051544">
    <property type="entry name" value="TPS_OM_transporter"/>
</dbReference>
<dbReference type="Gene3D" id="2.40.160.50">
    <property type="entry name" value="membrane protein fhac: a member of the omp85/tpsb transporter family"/>
    <property type="match status" value="1"/>
</dbReference>
<dbReference type="AlphaFoldDB" id="A0A7W6BNT0"/>
<evidence type="ECO:0000259" key="5">
    <source>
        <dbReference type="Pfam" id="PF03865"/>
    </source>
</evidence>
<dbReference type="GO" id="GO:0046819">
    <property type="term" value="P:protein secretion by the type V secretion system"/>
    <property type="evidence" value="ECO:0007669"/>
    <property type="project" value="TreeGrafter"/>
</dbReference>
<evidence type="ECO:0000313" key="8">
    <source>
        <dbReference type="Proteomes" id="UP000571950"/>
    </source>
</evidence>
<keyword evidence="1" id="KW-0472">Membrane</keyword>
<evidence type="ECO:0000256" key="2">
    <source>
        <dbReference type="ARBA" id="ARBA00022692"/>
    </source>
</evidence>
<feature type="domain" description="Polypeptide-transport-associated ShlB-type" evidence="6">
    <location>
        <begin position="82"/>
        <end position="154"/>
    </location>
</feature>
<reference evidence="7 8" key="1">
    <citation type="submission" date="2020-08" db="EMBL/GenBank/DDBJ databases">
        <title>Genomic Encyclopedia of Type Strains, Phase IV (KMG-IV): sequencing the most valuable type-strain genomes for metagenomic binning, comparative biology and taxonomic classification.</title>
        <authorList>
            <person name="Goeker M."/>
        </authorList>
    </citation>
    <scope>NUCLEOTIDE SEQUENCE [LARGE SCALE GENOMIC DNA]</scope>
    <source>
        <strain evidence="7 8">DSM 26189</strain>
    </source>
</reference>
<gene>
    <name evidence="7" type="ORF">GGR43_002730</name>
</gene>
<dbReference type="PANTHER" id="PTHR34597:SF6">
    <property type="entry name" value="BLR6126 PROTEIN"/>
    <property type="match status" value="1"/>
</dbReference>
<keyword evidence="1" id="KW-1134">Transmembrane beta strand</keyword>
<evidence type="ECO:0000256" key="3">
    <source>
        <dbReference type="ARBA" id="ARBA00023237"/>
    </source>
</evidence>
<dbReference type="PANTHER" id="PTHR34597">
    <property type="entry name" value="SLR1661 PROTEIN"/>
    <property type="match status" value="1"/>
</dbReference>
<evidence type="ECO:0000256" key="1">
    <source>
        <dbReference type="ARBA" id="ARBA00022452"/>
    </source>
</evidence>
<accession>A0A7W6BNT0</accession>
<protein>
    <submittedName>
        <fullName evidence="7">Hemolysin activation/secretion protein</fullName>
    </submittedName>
</protein>
<name>A0A7W6BNT0_9SPHN</name>
<dbReference type="Pfam" id="PF03865">
    <property type="entry name" value="ShlB"/>
    <property type="match status" value="1"/>
</dbReference>
<keyword evidence="4" id="KW-0732">Signal</keyword>
<comment type="caution">
    <text evidence="7">The sequence shown here is derived from an EMBL/GenBank/DDBJ whole genome shotgun (WGS) entry which is preliminary data.</text>
</comment>
<evidence type="ECO:0000313" key="7">
    <source>
        <dbReference type="EMBL" id="MBB3927007.1"/>
    </source>
</evidence>
<dbReference type="InterPro" id="IPR005565">
    <property type="entry name" value="Hemolysn_activator_HlyB_C"/>
</dbReference>
<feature type="signal peptide" evidence="4">
    <location>
        <begin position="1"/>
        <end position="29"/>
    </location>
</feature>
<keyword evidence="3" id="KW-0998">Cell outer membrane</keyword>
<organism evidence="7 8">
    <name type="scientific">Sphingobium jiangsuense</name>
    <dbReference type="NCBI Taxonomy" id="870476"/>
    <lineage>
        <taxon>Bacteria</taxon>
        <taxon>Pseudomonadati</taxon>
        <taxon>Pseudomonadota</taxon>
        <taxon>Alphaproteobacteria</taxon>
        <taxon>Sphingomonadales</taxon>
        <taxon>Sphingomonadaceae</taxon>
        <taxon>Sphingobium</taxon>
    </lineage>
</organism>
<sequence>MARMARAACAALAALCLALPALGPARAVAQEALPDAPGSAPVIDRDRSDRLLPQIPRPAPLPAAPASPAPAPVIQPAGDILLTRIFYDGASLPAAALDKAVADFIGQPLTQDRVQAIANRIVAVYARSDIAFYSVSIPAQMPYGGILVVKVVEGRLVDYSLQRETRSVPRRLVDAQMRRLMREAPLTKSGLQRSLALLRDIPGQTVDVGVRQLGPAGDLALDVTVRRKQLQIGLTIDNSGISNVVRGVQAQVAVAYNGLLREGDRLRVSGYLPLYPDRYQYYSAGYSTPIGSNGLTLGASYARMKTRSEAQVEGEAGLAGVTLSYPVIRSYKRNLKLSLSADGVNSSNYFLDTSFGRYHSRAVRLGAEYSSIGERDGFAVSLVGSQGLDVLDAQAFTGFSEKGFTKVNMQAAGVVPLTRHLSVSTTLRAQYSKDKLPVTERFALGGRGGGLAFRVGTATAEKAVAASVEIGWQLPAKSPLLKNCSLFVYADGSSGRSVARPAYALPASTVSMASVGGGARLALSRSLRASAEVAMPVSRPDASYGGKARFLFGISRAI</sequence>
<evidence type="ECO:0000259" key="6">
    <source>
        <dbReference type="Pfam" id="PF08479"/>
    </source>
</evidence>
<dbReference type="Gene3D" id="3.10.20.310">
    <property type="entry name" value="membrane protein fhac"/>
    <property type="match status" value="1"/>
</dbReference>
<evidence type="ECO:0000256" key="4">
    <source>
        <dbReference type="SAM" id="SignalP"/>
    </source>
</evidence>
<feature type="domain" description="Haemolysin activator HlyB C-terminal" evidence="5">
    <location>
        <begin position="223"/>
        <end position="492"/>
    </location>
</feature>
<dbReference type="GO" id="GO:0008320">
    <property type="term" value="F:protein transmembrane transporter activity"/>
    <property type="evidence" value="ECO:0007669"/>
    <property type="project" value="TreeGrafter"/>
</dbReference>
<dbReference type="Pfam" id="PF08479">
    <property type="entry name" value="POTRA_2"/>
    <property type="match status" value="1"/>
</dbReference>
<dbReference type="GO" id="GO:0098046">
    <property type="term" value="C:type V protein secretion system complex"/>
    <property type="evidence" value="ECO:0007669"/>
    <property type="project" value="TreeGrafter"/>
</dbReference>
<feature type="chain" id="PRO_5031338976" evidence="4">
    <location>
        <begin position="30"/>
        <end position="558"/>
    </location>
</feature>
<dbReference type="RefSeq" id="WP_188072511.1">
    <property type="nucleotide sequence ID" value="NZ_JACIDT010000009.1"/>
</dbReference>
<proteinExistence type="predicted"/>
<dbReference type="InterPro" id="IPR013686">
    <property type="entry name" value="Polypept-transport_assoc_ShlB"/>
</dbReference>
<keyword evidence="2" id="KW-0812">Transmembrane</keyword>
<keyword evidence="8" id="KW-1185">Reference proteome</keyword>
<dbReference type="EMBL" id="JACIDT010000009">
    <property type="protein sequence ID" value="MBB3927007.1"/>
    <property type="molecule type" value="Genomic_DNA"/>
</dbReference>
<dbReference type="Proteomes" id="UP000571950">
    <property type="component" value="Unassembled WGS sequence"/>
</dbReference>